<evidence type="ECO:0000313" key="2">
    <source>
        <dbReference type="EMBL" id="MPC99118.1"/>
    </source>
</evidence>
<evidence type="ECO:0000313" key="3">
    <source>
        <dbReference type="Proteomes" id="UP000324222"/>
    </source>
</evidence>
<dbReference type="Proteomes" id="UP000324222">
    <property type="component" value="Unassembled WGS sequence"/>
</dbReference>
<proteinExistence type="predicted"/>
<dbReference type="EMBL" id="VSRR010117021">
    <property type="protein sequence ID" value="MPC99118.1"/>
    <property type="molecule type" value="Genomic_DNA"/>
</dbReference>
<name>A0A5B7K1V3_PORTR</name>
<organism evidence="2 3">
    <name type="scientific">Portunus trituberculatus</name>
    <name type="common">Swimming crab</name>
    <name type="synonym">Neptunus trituberculatus</name>
    <dbReference type="NCBI Taxonomy" id="210409"/>
    <lineage>
        <taxon>Eukaryota</taxon>
        <taxon>Metazoa</taxon>
        <taxon>Ecdysozoa</taxon>
        <taxon>Arthropoda</taxon>
        <taxon>Crustacea</taxon>
        <taxon>Multicrustacea</taxon>
        <taxon>Malacostraca</taxon>
        <taxon>Eumalacostraca</taxon>
        <taxon>Eucarida</taxon>
        <taxon>Decapoda</taxon>
        <taxon>Pleocyemata</taxon>
        <taxon>Brachyura</taxon>
        <taxon>Eubrachyura</taxon>
        <taxon>Portunoidea</taxon>
        <taxon>Portunidae</taxon>
        <taxon>Portuninae</taxon>
        <taxon>Portunus</taxon>
    </lineage>
</organism>
<dbReference type="AlphaFoldDB" id="A0A5B7K1V3"/>
<accession>A0A5B7K1V3</accession>
<evidence type="ECO:0000256" key="1">
    <source>
        <dbReference type="SAM" id="MobiDB-lite"/>
    </source>
</evidence>
<dbReference type="OrthoDB" id="787137at2759"/>
<protein>
    <submittedName>
        <fullName evidence="2">Uncharacterized protein</fullName>
    </submittedName>
</protein>
<feature type="region of interest" description="Disordered" evidence="1">
    <location>
        <begin position="1"/>
        <end position="49"/>
    </location>
</feature>
<comment type="caution">
    <text evidence="2">The sequence shown here is derived from an EMBL/GenBank/DDBJ whole genome shotgun (WGS) entry which is preliminary data.</text>
</comment>
<sequence>MADGDAKLPEISRNDSDCAYADKENEPVLPSDGEKKREERDESKGDGDYIKLSIGDQYMVRRSEDTWREYCPCPALPPPLTLLQCVHLAHTNPPPPLLGLPGS</sequence>
<gene>
    <name evidence="2" type="ORF">E2C01_094514</name>
</gene>
<keyword evidence="3" id="KW-1185">Reference proteome</keyword>
<reference evidence="2 3" key="1">
    <citation type="submission" date="2019-05" db="EMBL/GenBank/DDBJ databases">
        <title>Another draft genome of Portunus trituberculatus and its Hox gene families provides insights of decapod evolution.</title>
        <authorList>
            <person name="Jeong J.-H."/>
            <person name="Song I."/>
            <person name="Kim S."/>
            <person name="Choi T."/>
            <person name="Kim D."/>
            <person name="Ryu S."/>
            <person name="Kim W."/>
        </authorList>
    </citation>
    <scope>NUCLEOTIDE SEQUENCE [LARGE SCALE GENOMIC DNA]</scope>
    <source>
        <tissue evidence="2">Muscle</tissue>
    </source>
</reference>